<reference evidence="2 3" key="1">
    <citation type="submission" date="2024-11" db="EMBL/GenBank/DDBJ databases">
        <authorList>
            <person name="Heng Y.C."/>
            <person name="Lim A.C.H."/>
            <person name="Lee J.K.Y."/>
            <person name="Kittelmann S."/>
        </authorList>
    </citation>
    <scope>NUCLEOTIDE SEQUENCE [LARGE SCALE GENOMIC DNA]</scope>
    <source>
        <strain evidence="2 3">WILCCON 0114</strain>
    </source>
</reference>
<sequence length="104" mass="11782">MNNKFLQFLGIVKKSGKIAEGYNKCEETIKSGVAKLIILSDDASENTKNKFQNYSLRYEIPIISNGFLSEDLGKILGREEIKVLCITDYKMSCKLISILKQQND</sequence>
<proteinExistence type="predicted"/>
<dbReference type="NCBIfam" id="NF004078">
    <property type="entry name" value="PRK05583.1"/>
    <property type="match status" value="1"/>
</dbReference>
<keyword evidence="3" id="KW-1185">Reference proteome</keyword>
<evidence type="ECO:0000259" key="1">
    <source>
        <dbReference type="Pfam" id="PF01248"/>
    </source>
</evidence>
<dbReference type="InterPro" id="IPR029064">
    <property type="entry name" value="Ribosomal_eL30-like_sf"/>
</dbReference>
<comment type="caution">
    <text evidence="2">The sequence shown here is derived from an EMBL/GenBank/DDBJ whole genome shotgun (WGS) entry which is preliminary data.</text>
</comment>
<dbReference type="SUPFAM" id="SSF55315">
    <property type="entry name" value="L30e-like"/>
    <property type="match status" value="1"/>
</dbReference>
<protein>
    <submittedName>
        <fullName evidence="2">Ribosomal L7Ae/L30e/S12e/Gadd45 family protein</fullName>
    </submittedName>
</protein>
<dbReference type="RefSeq" id="WP_406786522.1">
    <property type="nucleotide sequence ID" value="NZ_JBJIAA010000004.1"/>
</dbReference>
<dbReference type="InterPro" id="IPR004038">
    <property type="entry name" value="Ribosomal_eL8/eL30/eS12/Gad45"/>
</dbReference>
<dbReference type="Pfam" id="PF01248">
    <property type="entry name" value="Ribosomal_L7Ae"/>
    <property type="match status" value="1"/>
</dbReference>
<dbReference type="Proteomes" id="UP001623592">
    <property type="component" value="Unassembled WGS sequence"/>
</dbReference>
<evidence type="ECO:0000313" key="3">
    <source>
        <dbReference type="Proteomes" id="UP001623592"/>
    </source>
</evidence>
<dbReference type="Gene3D" id="3.30.1330.30">
    <property type="match status" value="1"/>
</dbReference>
<gene>
    <name evidence="2" type="ORF">ACJDT4_05410</name>
</gene>
<dbReference type="EMBL" id="JBJIAA010000004">
    <property type="protein sequence ID" value="MFL0249852.1"/>
    <property type="molecule type" value="Genomic_DNA"/>
</dbReference>
<name>A0ABW8TBS4_9CLOT</name>
<accession>A0ABW8TBS4</accession>
<feature type="domain" description="Ribosomal protein eL8/eL30/eS12/Gadd45" evidence="1">
    <location>
        <begin position="8"/>
        <end position="95"/>
    </location>
</feature>
<evidence type="ECO:0000313" key="2">
    <source>
        <dbReference type="EMBL" id="MFL0249852.1"/>
    </source>
</evidence>
<organism evidence="2 3">
    <name type="scientific">Clostridium neuense</name>
    <dbReference type="NCBI Taxonomy" id="1728934"/>
    <lineage>
        <taxon>Bacteria</taxon>
        <taxon>Bacillati</taxon>
        <taxon>Bacillota</taxon>
        <taxon>Clostridia</taxon>
        <taxon>Eubacteriales</taxon>
        <taxon>Clostridiaceae</taxon>
        <taxon>Clostridium</taxon>
    </lineage>
</organism>